<keyword evidence="9" id="KW-1185">Reference proteome</keyword>
<feature type="domain" description="CWH43-like N-terminal" evidence="7">
    <location>
        <begin position="10"/>
        <end position="221"/>
    </location>
</feature>
<dbReference type="PANTHER" id="PTHR21324">
    <property type="entry name" value="FASTING-INDUCIBLE INTEGRAL MEMBRANE PROTEIN TM6P1-RELATED"/>
    <property type="match status" value="1"/>
</dbReference>
<evidence type="ECO:0000256" key="3">
    <source>
        <dbReference type="ARBA" id="ARBA00022692"/>
    </source>
</evidence>
<feature type="transmembrane region" description="Helical" evidence="6">
    <location>
        <begin position="87"/>
        <end position="106"/>
    </location>
</feature>
<evidence type="ECO:0000256" key="6">
    <source>
        <dbReference type="SAM" id="Phobius"/>
    </source>
</evidence>
<feature type="transmembrane region" description="Helical" evidence="6">
    <location>
        <begin position="191"/>
        <end position="217"/>
    </location>
</feature>
<dbReference type="Proteomes" id="UP000472270">
    <property type="component" value="Unassembled WGS sequence"/>
</dbReference>
<evidence type="ECO:0000256" key="5">
    <source>
        <dbReference type="ARBA" id="ARBA00023136"/>
    </source>
</evidence>
<dbReference type="AlphaFoldDB" id="A0A673MQN7"/>
<reference evidence="8" key="2">
    <citation type="submission" date="2025-09" db="UniProtKB">
        <authorList>
            <consortium name="Ensembl"/>
        </authorList>
    </citation>
    <scope>IDENTIFICATION</scope>
</reference>
<organism evidence="8 9">
    <name type="scientific">Sinocyclocheilus rhinocerous</name>
    <dbReference type="NCBI Taxonomy" id="307959"/>
    <lineage>
        <taxon>Eukaryota</taxon>
        <taxon>Metazoa</taxon>
        <taxon>Chordata</taxon>
        <taxon>Craniata</taxon>
        <taxon>Vertebrata</taxon>
        <taxon>Euteleostomi</taxon>
        <taxon>Actinopterygii</taxon>
        <taxon>Neopterygii</taxon>
        <taxon>Teleostei</taxon>
        <taxon>Ostariophysi</taxon>
        <taxon>Cypriniformes</taxon>
        <taxon>Cyprinidae</taxon>
        <taxon>Cyprininae</taxon>
        <taxon>Sinocyclocheilus</taxon>
    </lineage>
</organism>
<dbReference type="InterPro" id="IPR019402">
    <property type="entry name" value="CWH43_N"/>
</dbReference>
<dbReference type="GO" id="GO:0010506">
    <property type="term" value="P:regulation of autophagy"/>
    <property type="evidence" value="ECO:0007669"/>
    <property type="project" value="TreeGrafter"/>
</dbReference>
<evidence type="ECO:0000313" key="9">
    <source>
        <dbReference type="Proteomes" id="UP000472270"/>
    </source>
</evidence>
<evidence type="ECO:0000313" key="8">
    <source>
        <dbReference type="Ensembl" id="ENSSRHP00000093011.1"/>
    </source>
</evidence>
<dbReference type="PANTHER" id="PTHR21324:SF10">
    <property type="entry name" value="DNA DAMAGE-REGULATED AUTOPHAGY MODULATOR PROTEIN 2"/>
    <property type="match status" value="1"/>
</dbReference>
<keyword evidence="4 6" id="KW-1133">Transmembrane helix</keyword>
<dbReference type="GO" id="GO:0005764">
    <property type="term" value="C:lysosome"/>
    <property type="evidence" value="ECO:0007669"/>
    <property type="project" value="TreeGrafter"/>
</dbReference>
<evidence type="ECO:0000256" key="2">
    <source>
        <dbReference type="ARBA" id="ARBA00006565"/>
    </source>
</evidence>
<feature type="transmembrane region" description="Helical" evidence="6">
    <location>
        <begin position="151"/>
        <end position="171"/>
    </location>
</feature>
<keyword evidence="3 6" id="KW-0812">Transmembrane</keyword>
<name>A0A673MQN7_9TELE</name>
<sequence>MWWFQRGLCALPGALVIWSSDTFLISYATAVVLGHADILIPYISDTGTEVSERCVFGFMLSISAFSGNAVHLVLLSSVFCQGVLVQNHLFILFSETVSVMFFYILPENSYDISIHLLGAGLTFGAGTLYVLVQTGMSYRMQPRFHGRDIFWACMAVGMWSLIIFISSVLMYDDLPGVDVANKFHWQPRERGFLAHQVSAAAEWSLAFSFICFFLTYIHDFQFVCHNLLYNVEHVQHGERSPLLAGAM</sequence>
<dbReference type="GO" id="GO:0045494">
    <property type="term" value="P:photoreceptor cell maintenance"/>
    <property type="evidence" value="ECO:0007669"/>
    <property type="project" value="TreeGrafter"/>
</dbReference>
<evidence type="ECO:0000256" key="1">
    <source>
        <dbReference type="ARBA" id="ARBA00004127"/>
    </source>
</evidence>
<proteinExistence type="inferred from homology"/>
<reference evidence="8" key="1">
    <citation type="submission" date="2025-08" db="UniProtKB">
        <authorList>
            <consortium name="Ensembl"/>
        </authorList>
    </citation>
    <scope>IDENTIFICATION</scope>
</reference>
<dbReference type="InterPro" id="IPR050911">
    <property type="entry name" value="DRAM/TMEM150_Autophagy_Mod"/>
</dbReference>
<feature type="transmembrane region" description="Helical" evidence="6">
    <location>
        <begin position="112"/>
        <end position="131"/>
    </location>
</feature>
<dbReference type="Pfam" id="PF10277">
    <property type="entry name" value="Frag1"/>
    <property type="match status" value="1"/>
</dbReference>
<comment type="similarity">
    <text evidence="2">Belongs to the DRAM/TMEM150 family.</text>
</comment>
<dbReference type="Ensembl" id="ENSSRHT00000095528.1">
    <property type="protein sequence ID" value="ENSSRHP00000093011.1"/>
    <property type="gene ID" value="ENSSRHG00000045864.1"/>
</dbReference>
<feature type="transmembrane region" description="Helical" evidence="6">
    <location>
        <begin position="55"/>
        <end position="75"/>
    </location>
</feature>
<dbReference type="GO" id="GO:0012505">
    <property type="term" value="C:endomembrane system"/>
    <property type="evidence" value="ECO:0007669"/>
    <property type="project" value="UniProtKB-SubCell"/>
</dbReference>
<comment type="subcellular location">
    <subcellularLocation>
        <location evidence="1">Endomembrane system</location>
        <topology evidence="1">Multi-pass membrane protein</topology>
    </subcellularLocation>
</comment>
<evidence type="ECO:0000256" key="4">
    <source>
        <dbReference type="ARBA" id="ARBA00022989"/>
    </source>
</evidence>
<accession>A0A673MQN7</accession>
<evidence type="ECO:0000259" key="7">
    <source>
        <dbReference type="Pfam" id="PF10277"/>
    </source>
</evidence>
<keyword evidence="5 6" id="KW-0472">Membrane</keyword>
<protein>
    <submittedName>
        <fullName evidence="8">DNA-damage regulated autophagy modulator 2a</fullName>
    </submittedName>
</protein>